<sequence length="296" mass="33722">MTRHFFETVEKTVTHVTLSPSGILLAGIVGSPRPLEYNSIAFWNMHTGELFHRIKWGFRSVGLCWSPIDKHLFEIGEYHNVREIWFEDENLDNERQTEHAREIGGSEQSYLASSPQGEVVQLTSSGVLQFFKQKCTVFLRTQGATCLTFFDRGHYLAIGTKHGEIIYVVRNKDGSWTESSTRIPTGHPIYTISSDNDWTIAVGHEREITILDERSIQKYSVPYKANILTFGARNTLIVGTDHGITTYRYSRDHFAIQTEVVAARTTSITLTPNKRRMITNSTNHEAFAFSPEVYLV</sequence>
<dbReference type="SUPFAM" id="SSF50978">
    <property type="entry name" value="WD40 repeat-like"/>
    <property type="match status" value="1"/>
</dbReference>
<evidence type="ECO:0000313" key="1">
    <source>
        <dbReference type="EMBL" id="OGL96802.1"/>
    </source>
</evidence>
<name>A0A1F7W1W8_9BACT</name>
<evidence type="ECO:0000313" key="2">
    <source>
        <dbReference type="Proteomes" id="UP000177331"/>
    </source>
</evidence>
<dbReference type="AlphaFoldDB" id="A0A1F7W1W8"/>
<accession>A0A1F7W1W8</accession>
<comment type="caution">
    <text evidence="1">The sequence shown here is derived from an EMBL/GenBank/DDBJ whole genome shotgun (WGS) entry which is preliminary data.</text>
</comment>
<evidence type="ECO:0008006" key="3">
    <source>
        <dbReference type="Google" id="ProtNLM"/>
    </source>
</evidence>
<organism evidence="1 2">
    <name type="scientific">Candidatus Uhrbacteria bacterium RIFOXYB2_FULL_45_11</name>
    <dbReference type="NCBI Taxonomy" id="1802421"/>
    <lineage>
        <taxon>Bacteria</taxon>
        <taxon>Candidatus Uhriibacteriota</taxon>
    </lineage>
</organism>
<gene>
    <name evidence="1" type="ORF">A2318_04100</name>
</gene>
<dbReference type="EMBL" id="MGFD01000063">
    <property type="protein sequence ID" value="OGL96802.1"/>
    <property type="molecule type" value="Genomic_DNA"/>
</dbReference>
<dbReference type="Proteomes" id="UP000177331">
    <property type="component" value="Unassembled WGS sequence"/>
</dbReference>
<dbReference type="InterPro" id="IPR036322">
    <property type="entry name" value="WD40_repeat_dom_sf"/>
</dbReference>
<dbReference type="InterPro" id="IPR015943">
    <property type="entry name" value="WD40/YVTN_repeat-like_dom_sf"/>
</dbReference>
<dbReference type="STRING" id="1802421.A2318_04100"/>
<protein>
    <recommendedName>
        <fullName evidence="3">Anaphase-promoting complex subunit 4 WD40 domain-containing protein</fullName>
    </recommendedName>
</protein>
<proteinExistence type="predicted"/>
<dbReference type="Gene3D" id="2.130.10.10">
    <property type="entry name" value="YVTN repeat-like/Quinoprotein amine dehydrogenase"/>
    <property type="match status" value="1"/>
</dbReference>
<reference evidence="1 2" key="1">
    <citation type="journal article" date="2016" name="Nat. Commun.">
        <title>Thousands of microbial genomes shed light on interconnected biogeochemical processes in an aquifer system.</title>
        <authorList>
            <person name="Anantharaman K."/>
            <person name="Brown C.T."/>
            <person name="Hug L.A."/>
            <person name="Sharon I."/>
            <person name="Castelle C.J."/>
            <person name="Probst A.J."/>
            <person name="Thomas B.C."/>
            <person name="Singh A."/>
            <person name="Wilkins M.J."/>
            <person name="Karaoz U."/>
            <person name="Brodie E.L."/>
            <person name="Williams K.H."/>
            <person name="Hubbard S.S."/>
            <person name="Banfield J.F."/>
        </authorList>
    </citation>
    <scope>NUCLEOTIDE SEQUENCE [LARGE SCALE GENOMIC DNA]</scope>
</reference>